<protein>
    <submittedName>
        <fullName evidence="3">Epidermal growth factor receptor substrate 15</fullName>
    </submittedName>
</protein>
<dbReference type="Gene3D" id="1.10.238.10">
    <property type="entry name" value="EF-hand"/>
    <property type="match status" value="1"/>
</dbReference>
<dbReference type="InterPro" id="IPR000261">
    <property type="entry name" value="EH_dom"/>
</dbReference>
<evidence type="ECO:0000313" key="3">
    <source>
        <dbReference type="EMBL" id="KAF0531749.1"/>
    </source>
</evidence>
<dbReference type="PANTHER" id="PTHR11216:SF174">
    <property type="entry name" value="GH06923P"/>
    <property type="match status" value="1"/>
</dbReference>
<evidence type="ECO:0000313" key="4">
    <source>
        <dbReference type="Proteomes" id="UP000439903"/>
    </source>
</evidence>
<dbReference type="GO" id="GO:0005737">
    <property type="term" value="C:cytoplasm"/>
    <property type="evidence" value="ECO:0007669"/>
    <property type="project" value="TreeGrafter"/>
</dbReference>
<proteinExistence type="predicted"/>
<dbReference type="CDD" id="cd00052">
    <property type="entry name" value="EH"/>
    <property type="match status" value="1"/>
</dbReference>
<name>A0A8H4ATM7_GIGMA</name>
<dbReference type="OrthoDB" id="524326at2759"/>
<dbReference type="InterPro" id="IPR011992">
    <property type="entry name" value="EF-hand-dom_pair"/>
</dbReference>
<dbReference type="PROSITE" id="PS50222">
    <property type="entry name" value="EF_HAND_2"/>
    <property type="match status" value="1"/>
</dbReference>
<keyword evidence="4" id="KW-1185">Reference proteome</keyword>
<dbReference type="Proteomes" id="UP000439903">
    <property type="component" value="Unassembled WGS sequence"/>
</dbReference>
<organism evidence="3 4">
    <name type="scientific">Gigaspora margarita</name>
    <dbReference type="NCBI Taxonomy" id="4874"/>
    <lineage>
        <taxon>Eukaryota</taxon>
        <taxon>Fungi</taxon>
        <taxon>Fungi incertae sedis</taxon>
        <taxon>Mucoromycota</taxon>
        <taxon>Glomeromycotina</taxon>
        <taxon>Glomeromycetes</taxon>
        <taxon>Diversisporales</taxon>
        <taxon>Gigasporaceae</taxon>
        <taxon>Gigaspora</taxon>
    </lineage>
</organism>
<dbReference type="SMART" id="SM00027">
    <property type="entry name" value="EH"/>
    <property type="match status" value="1"/>
</dbReference>
<dbReference type="AlphaFoldDB" id="A0A8H4ATM7"/>
<dbReference type="PROSITE" id="PS50031">
    <property type="entry name" value="EH"/>
    <property type="match status" value="1"/>
</dbReference>
<reference evidence="3 4" key="1">
    <citation type="journal article" date="2019" name="Environ. Microbiol.">
        <title>At the nexus of three kingdoms: the genome of the mycorrhizal fungus Gigaspora margarita provides insights into plant, endobacterial and fungal interactions.</title>
        <authorList>
            <person name="Venice F."/>
            <person name="Ghignone S."/>
            <person name="Salvioli di Fossalunga A."/>
            <person name="Amselem J."/>
            <person name="Novero M."/>
            <person name="Xianan X."/>
            <person name="Sedzielewska Toro K."/>
            <person name="Morin E."/>
            <person name="Lipzen A."/>
            <person name="Grigoriev I.V."/>
            <person name="Henrissat B."/>
            <person name="Martin F.M."/>
            <person name="Bonfante P."/>
        </authorList>
    </citation>
    <scope>NUCLEOTIDE SEQUENCE [LARGE SCALE GENOMIC DNA]</scope>
    <source>
        <strain evidence="3 4">BEG34</strain>
    </source>
</reference>
<gene>
    <name evidence="3" type="ORF">F8M41_011779</name>
</gene>
<evidence type="ECO:0000259" key="1">
    <source>
        <dbReference type="PROSITE" id="PS50031"/>
    </source>
</evidence>
<keyword evidence="3" id="KW-0675">Receptor</keyword>
<accession>A0A8H4ATM7</accession>
<feature type="domain" description="EF-hand" evidence="2">
    <location>
        <begin position="70"/>
        <end position="105"/>
    </location>
</feature>
<dbReference type="Pfam" id="PF12763">
    <property type="entry name" value="EH"/>
    <property type="match status" value="1"/>
</dbReference>
<dbReference type="EMBL" id="WTPW01000241">
    <property type="protein sequence ID" value="KAF0531749.1"/>
    <property type="molecule type" value="Genomic_DNA"/>
</dbReference>
<dbReference type="SUPFAM" id="SSF47473">
    <property type="entry name" value="EF-hand"/>
    <property type="match status" value="1"/>
</dbReference>
<dbReference type="PANTHER" id="PTHR11216">
    <property type="entry name" value="EH DOMAIN"/>
    <property type="match status" value="1"/>
</dbReference>
<evidence type="ECO:0000259" key="2">
    <source>
        <dbReference type="PROSITE" id="PS50222"/>
    </source>
</evidence>
<feature type="domain" description="EH" evidence="1">
    <location>
        <begin position="38"/>
        <end position="105"/>
    </location>
</feature>
<dbReference type="GO" id="GO:0016197">
    <property type="term" value="P:endosomal transport"/>
    <property type="evidence" value="ECO:0007669"/>
    <property type="project" value="TreeGrafter"/>
</dbReference>
<dbReference type="GO" id="GO:0006897">
    <property type="term" value="P:endocytosis"/>
    <property type="evidence" value="ECO:0007669"/>
    <property type="project" value="TreeGrafter"/>
</dbReference>
<comment type="caution">
    <text evidence="3">The sequence shown here is derived from an EMBL/GenBank/DDBJ whole genome shotgun (WGS) entry which is preliminary data.</text>
</comment>
<dbReference type="GO" id="GO:0005886">
    <property type="term" value="C:plasma membrane"/>
    <property type="evidence" value="ECO:0007669"/>
    <property type="project" value="TreeGrafter"/>
</dbReference>
<dbReference type="GO" id="GO:0005509">
    <property type="term" value="F:calcium ion binding"/>
    <property type="evidence" value="ECO:0007669"/>
    <property type="project" value="InterPro"/>
</dbReference>
<dbReference type="InterPro" id="IPR002048">
    <property type="entry name" value="EF_hand_dom"/>
</dbReference>
<sequence>MGKIILDDINTGVCLPQFDGHPVDNNIEFSNFVISNEVRERYKQMFVTPNPNNGVLNGEKAKQWFLRSKLSVNNLMHIWDLADTKQKGKLDLVEFIIAMYFVQRQ</sequence>